<evidence type="ECO:0000256" key="1">
    <source>
        <dbReference type="SAM" id="MobiDB-lite"/>
    </source>
</evidence>
<sequence length="276" mass="29643">MPPKRNARQTPPPSELNSSASNPCSSTSAAPVAPSLSSLSPKACLTCGRMITPRAKWAKNWSEIKTCSDACKAFKVGSRGNIASVPREEIERRAEEEGKSKSMEGSVKETLRALAGKDGEGLAQIDVDAWIELALLRCAAPPSASSTLPTTDDVDAALERVARSCGDTPLQRKTENAGSEVESSNEVPPRTLLATLQSGPGLRERVRRAARRLFILPVEHWACRDVVEHKAVEARTSLPLDGMERGLDLVQGGKVLKGLEGVSFAKGPIGLERRQR</sequence>
<protein>
    <submittedName>
        <fullName evidence="2">Uncharacterized protein</fullName>
    </submittedName>
</protein>
<gene>
    <name evidence="2" type="ORF">BCV69DRAFT_281526</name>
</gene>
<reference evidence="2 3" key="1">
    <citation type="journal article" date="2018" name="Mol. Biol. Evol.">
        <title>Broad Genomic Sampling Reveals a Smut Pathogenic Ancestry of the Fungal Clade Ustilaginomycotina.</title>
        <authorList>
            <person name="Kijpornyongpan T."/>
            <person name="Mondo S.J."/>
            <person name="Barry K."/>
            <person name="Sandor L."/>
            <person name="Lee J."/>
            <person name="Lipzen A."/>
            <person name="Pangilinan J."/>
            <person name="LaButti K."/>
            <person name="Hainaut M."/>
            <person name="Henrissat B."/>
            <person name="Grigoriev I.V."/>
            <person name="Spatafora J.W."/>
            <person name="Aime M.C."/>
        </authorList>
    </citation>
    <scope>NUCLEOTIDE SEQUENCE [LARGE SCALE GENOMIC DNA]</scope>
    <source>
        <strain evidence="2 3">MCA 4718</strain>
    </source>
</reference>
<dbReference type="OrthoDB" id="537467at2759"/>
<feature type="compositionally biased region" description="Low complexity" evidence="1">
    <location>
        <begin position="17"/>
        <end position="39"/>
    </location>
</feature>
<dbReference type="PANTHER" id="PTHR37463:SF1">
    <property type="entry name" value="DUF2256 DOMAIN-CONTAINING PROTEIN"/>
    <property type="match status" value="1"/>
</dbReference>
<feature type="region of interest" description="Disordered" evidence="1">
    <location>
        <begin position="1"/>
        <end position="39"/>
    </location>
</feature>
<dbReference type="InterPro" id="IPR017136">
    <property type="entry name" value="UCP037205"/>
</dbReference>
<dbReference type="GeneID" id="37013752"/>
<keyword evidence="3" id="KW-1185">Reference proteome</keyword>
<dbReference type="EMBL" id="KZ819323">
    <property type="protein sequence ID" value="PWN22547.1"/>
    <property type="molecule type" value="Genomic_DNA"/>
</dbReference>
<dbReference type="Pfam" id="PF10013">
    <property type="entry name" value="DUF2256"/>
    <property type="match status" value="1"/>
</dbReference>
<dbReference type="AlphaFoldDB" id="A0A316UBE4"/>
<dbReference type="RefSeq" id="XP_025349707.1">
    <property type="nucleotide sequence ID" value="XM_025492018.1"/>
</dbReference>
<name>A0A316UBE4_9BASI</name>
<evidence type="ECO:0000313" key="2">
    <source>
        <dbReference type="EMBL" id="PWN22547.1"/>
    </source>
</evidence>
<organism evidence="2 3">
    <name type="scientific">Pseudomicrostroma glucosiphilum</name>
    <dbReference type="NCBI Taxonomy" id="1684307"/>
    <lineage>
        <taxon>Eukaryota</taxon>
        <taxon>Fungi</taxon>
        <taxon>Dikarya</taxon>
        <taxon>Basidiomycota</taxon>
        <taxon>Ustilaginomycotina</taxon>
        <taxon>Exobasidiomycetes</taxon>
        <taxon>Microstromatales</taxon>
        <taxon>Microstromatales incertae sedis</taxon>
        <taxon>Pseudomicrostroma</taxon>
    </lineage>
</organism>
<accession>A0A316UBE4</accession>
<dbReference type="Proteomes" id="UP000245942">
    <property type="component" value="Unassembled WGS sequence"/>
</dbReference>
<proteinExistence type="predicted"/>
<dbReference type="PANTHER" id="PTHR37463">
    <property type="entry name" value="GSL3115 PROTEIN"/>
    <property type="match status" value="1"/>
</dbReference>
<evidence type="ECO:0000313" key="3">
    <source>
        <dbReference type="Proteomes" id="UP000245942"/>
    </source>
</evidence>